<organism evidence="12 13">
    <name type="scientific">Teichococcus oryzae</name>
    <dbReference type="NCBI Taxonomy" id="1608942"/>
    <lineage>
        <taxon>Bacteria</taxon>
        <taxon>Pseudomonadati</taxon>
        <taxon>Pseudomonadota</taxon>
        <taxon>Alphaproteobacteria</taxon>
        <taxon>Acetobacterales</taxon>
        <taxon>Roseomonadaceae</taxon>
        <taxon>Roseomonas</taxon>
    </lineage>
</organism>
<evidence type="ECO:0000313" key="13">
    <source>
        <dbReference type="Proteomes" id="UP000322110"/>
    </source>
</evidence>
<evidence type="ECO:0000256" key="5">
    <source>
        <dbReference type="ARBA" id="ARBA00023065"/>
    </source>
</evidence>
<keyword evidence="4" id="KW-0812">Transmembrane</keyword>
<evidence type="ECO:0000259" key="11">
    <source>
        <dbReference type="PROSITE" id="PS51123"/>
    </source>
</evidence>
<dbReference type="RefSeq" id="WP_149812459.1">
    <property type="nucleotide sequence ID" value="NZ_VUKA01000005.1"/>
</dbReference>
<dbReference type="InterPro" id="IPR050330">
    <property type="entry name" value="Bact_OuterMem_StrucFunc"/>
</dbReference>
<dbReference type="PANTHER" id="PTHR30329:SF21">
    <property type="entry name" value="LIPOPROTEIN YIAD-RELATED"/>
    <property type="match status" value="1"/>
</dbReference>
<dbReference type="Pfam" id="PF00691">
    <property type="entry name" value="OmpA"/>
    <property type="match status" value="1"/>
</dbReference>
<dbReference type="Gene3D" id="3.30.1330.60">
    <property type="entry name" value="OmpA-like domain"/>
    <property type="match status" value="1"/>
</dbReference>
<keyword evidence="10" id="KW-0732">Signal</keyword>
<keyword evidence="6" id="KW-0626">Porin</keyword>
<keyword evidence="5" id="KW-0406">Ion transport</keyword>
<comment type="caution">
    <text evidence="12">The sequence shown here is derived from an EMBL/GenBank/DDBJ whole genome shotgun (WGS) entry which is preliminary data.</text>
</comment>
<evidence type="ECO:0000256" key="8">
    <source>
        <dbReference type="ARBA" id="ARBA00023237"/>
    </source>
</evidence>
<dbReference type="InterPro" id="IPR006664">
    <property type="entry name" value="OMP_bac"/>
</dbReference>
<dbReference type="GO" id="GO:0009279">
    <property type="term" value="C:cell outer membrane"/>
    <property type="evidence" value="ECO:0007669"/>
    <property type="project" value="UniProtKB-SubCell"/>
</dbReference>
<keyword evidence="2" id="KW-0813">Transport</keyword>
<keyword evidence="7 9" id="KW-0472">Membrane</keyword>
<dbReference type="InterPro" id="IPR036737">
    <property type="entry name" value="OmpA-like_sf"/>
</dbReference>
<dbReference type="PROSITE" id="PS51123">
    <property type="entry name" value="OMPA_2"/>
    <property type="match status" value="1"/>
</dbReference>
<accession>A0A5B2TFG3</accession>
<reference evidence="12 13" key="1">
    <citation type="journal article" date="2015" name="Int. J. Syst. Evol. Microbiol.">
        <title>Roseomonas oryzae sp. nov., isolated from paddy rhizosphere soil.</title>
        <authorList>
            <person name="Ramaprasad E.V."/>
            <person name="Sasikala Ch."/>
            <person name="Ramana Ch.V."/>
        </authorList>
    </citation>
    <scope>NUCLEOTIDE SEQUENCE [LARGE SCALE GENOMIC DNA]</scope>
    <source>
        <strain evidence="12 13">KCTC 42542</strain>
    </source>
</reference>
<dbReference type="OrthoDB" id="189250at2"/>
<proteinExistence type="predicted"/>
<keyword evidence="3" id="KW-1134">Transmembrane beta strand</keyword>
<evidence type="ECO:0000256" key="2">
    <source>
        <dbReference type="ARBA" id="ARBA00022448"/>
    </source>
</evidence>
<dbReference type="InterPro" id="IPR011250">
    <property type="entry name" value="OMP/PagP_B-barrel"/>
</dbReference>
<dbReference type="InterPro" id="IPR006665">
    <property type="entry name" value="OmpA-like"/>
</dbReference>
<comment type="subcellular location">
    <subcellularLocation>
        <location evidence="1">Cell outer membrane</location>
        <topology evidence="1">Multi-pass membrane protein</topology>
    </subcellularLocation>
</comment>
<feature type="domain" description="OmpA-like" evidence="11">
    <location>
        <begin position="263"/>
        <end position="376"/>
    </location>
</feature>
<evidence type="ECO:0000256" key="6">
    <source>
        <dbReference type="ARBA" id="ARBA00023114"/>
    </source>
</evidence>
<evidence type="ECO:0000313" key="12">
    <source>
        <dbReference type="EMBL" id="KAA2212843.1"/>
    </source>
</evidence>
<dbReference type="Proteomes" id="UP000322110">
    <property type="component" value="Unassembled WGS sequence"/>
</dbReference>
<name>A0A5B2TFG3_9PROT</name>
<dbReference type="Gene3D" id="2.40.160.20">
    <property type="match status" value="1"/>
</dbReference>
<evidence type="ECO:0000256" key="1">
    <source>
        <dbReference type="ARBA" id="ARBA00004571"/>
    </source>
</evidence>
<dbReference type="GO" id="GO:0006811">
    <property type="term" value="P:monoatomic ion transport"/>
    <property type="evidence" value="ECO:0007669"/>
    <property type="project" value="UniProtKB-KW"/>
</dbReference>
<evidence type="ECO:0000256" key="7">
    <source>
        <dbReference type="ARBA" id="ARBA00023136"/>
    </source>
</evidence>
<dbReference type="SUPFAM" id="SSF103088">
    <property type="entry name" value="OmpA-like"/>
    <property type="match status" value="1"/>
</dbReference>
<dbReference type="SUPFAM" id="SSF56925">
    <property type="entry name" value="OMPA-like"/>
    <property type="match status" value="1"/>
</dbReference>
<gene>
    <name evidence="12" type="ORF">F0Q34_11965</name>
</gene>
<evidence type="ECO:0000256" key="4">
    <source>
        <dbReference type="ARBA" id="ARBA00022692"/>
    </source>
</evidence>
<dbReference type="EMBL" id="VUKA01000005">
    <property type="protein sequence ID" value="KAA2212843.1"/>
    <property type="molecule type" value="Genomic_DNA"/>
</dbReference>
<dbReference type="AlphaFoldDB" id="A0A5B2TFG3"/>
<evidence type="ECO:0000256" key="10">
    <source>
        <dbReference type="SAM" id="SignalP"/>
    </source>
</evidence>
<sequence length="376" mass="39960">MKIKTAILAGTFAFSSISLSAEAQPLTGLYLGGGLGANWQQESDLSSQDGLRTALGAAGVGQSGTASFDIGWAGVLSLGWGFGNGFRAEVEGNYRRNNLDGISGFPGIQAPRSQGGDISSYGVMANVFYDFDLGWNFGGFGVVPYLGAGAGYVVQNWDNVNIRGPNGQINIDGDNGNFAYQLIAGAAFPITRVPGLSLTAEYRFMQALSDDVDATFRPVAGGTITSRGAVEVENANHSILIGLRYAFNPPRPAPVVAQAQAPAVTRAPARTYLVFFDFDRADLTDRARQIIVDAAQASRTVQTTRIEVAGHADRSGTPQYNQRLSMRRAEAVAAELVRHGVSQNAINVQAFGESRPLVPTADGVREPQNRRVEIVL</sequence>
<keyword evidence="13" id="KW-1185">Reference proteome</keyword>
<dbReference type="PANTHER" id="PTHR30329">
    <property type="entry name" value="STATOR ELEMENT OF FLAGELLAR MOTOR COMPLEX"/>
    <property type="match status" value="1"/>
</dbReference>
<evidence type="ECO:0000256" key="9">
    <source>
        <dbReference type="PROSITE-ProRule" id="PRU00473"/>
    </source>
</evidence>
<keyword evidence="8" id="KW-0998">Cell outer membrane</keyword>
<protein>
    <submittedName>
        <fullName evidence="12">OmpA family protein</fullName>
    </submittedName>
</protein>
<dbReference type="PRINTS" id="PR01021">
    <property type="entry name" value="OMPADOMAIN"/>
</dbReference>
<dbReference type="GO" id="GO:0046930">
    <property type="term" value="C:pore complex"/>
    <property type="evidence" value="ECO:0007669"/>
    <property type="project" value="UniProtKB-KW"/>
</dbReference>
<dbReference type="GO" id="GO:0015288">
    <property type="term" value="F:porin activity"/>
    <property type="evidence" value="ECO:0007669"/>
    <property type="project" value="UniProtKB-KW"/>
</dbReference>
<feature type="chain" id="PRO_5022728927" evidence="10">
    <location>
        <begin position="24"/>
        <end position="376"/>
    </location>
</feature>
<dbReference type="CDD" id="cd07185">
    <property type="entry name" value="OmpA_C-like"/>
    <property type="match status" value="1"/>
</dbReference>
<evidence type="ECO:0000256" key="3">
    <source>
        <dbReference type="ARBA" id="ARBA00022452"/>
    </source>
</evidence>
<feature type="signal peptide" evidence="10">
    <location>
        <begin position="1"/>
        <end position="23"/>
    </location>
</feature>